<organism evidence="2 4">
    <name type="scientific">Flavobacterium hibernum</name>
    <dbReference type="NCBI Taxonomy" id="37752"/>
    <lineage>
        <taxon>Bacteria</taxon>
        <taxon>Pseudomonadati</taxon>
        <taxon>Bacteroidota</taxon>
        <taxon>Flavobacteriia</taxon>
        <taxon>Flavobacteriales</taxon>
        <taxon>Flavobacteriaceae</taxon>
        <taxon>Flavobacterium</taxon>
    </lineage>
</organism>
<evidence type="ECO:0000313" key="5">
    <source>
        <dbReference type="Proteomes" id="UP000198302"/>
    </source>
</evidence>
<dbReference type="InterPro" id="IPR018708">
    <property type="entry name" value="DUF2225"/>
</dbReference>
<evidence type="ECO:0008006" key="6">
    <source>
        <dbReference type="Google" id="ProtNLM"/>
    </source>
</evidence>
<feature type="signal peptide" evidence="1">
    <location>
        <begin position="1"/>
        <end position="19"/>
    </location>
</feature>
<evidence type="ECO:0000313" key="3">
    <source>
        <dbReference type="EMBL" id="OXA89176.1"/>
    </source>
</evidence>
<evidence type="ECO:0000313" key="4">
    <source>
        <dbReference type="Proteomes" id="UP000032061"/>
    </source>
</evidence>
<dbReference type="Proteomes" id="UP000032061">
    <property type="component" value="Unassembled WGS sequence"/>
</dbReference>
<protein>
    <recommendedName>
        <fullName evidence="6">Tetratricopeptide repeat protein</fullName>
    </recommendedName>
</protein>
<dbReference type="Pfam" id="PF09986">
    <property type="entry name" value="DUF2225"/>
    <property type="match status" value="1"/>
</dbReference>
<dbReference type="EMBL" id="MUGX01000009">
    <property type="protein sequence ID" value="OXA89176.1"/>
    <property type="molecule type" value="Genomic_DNA"/>
</dbReference>
<reference evidence="2 4" key="1">
    <citation type="submission" date="2015-01" db="EMBL/GenBank/DDBJ databases">
        <title>Genome of Flavobacterium hibernum DSM 12611.</title>
        <authorList>
            <person name="Stropko S.J."/>
            <person name="Pipes S.E."/>
            <person name="Newman J.D."/>
        </authorList>
    </citation>
    <scope>NUCLEOTIDE SEQUENCE [LARGE SCALE GENOMIC DNA]</scope>
    <source>
        <strain evidence="2 4">DSM 12611</strain>
    </source>
</reference>
<dbReference type="RefSeq" id="WP_041517821.1">
    <property type="nucleotide sequence ID" value="NZ_JPRK01000009.1"/>
</dbReference>
<evidence type="ECO:0000313" key="2">
    <source>
        <dbReference type="EMBL" id="KIO52542.1"/>
    </source>
</evidence>
<proteinExistence type="predicted"/>
<feature type="chain" id="PRO_5002210019" description="Tetratricopeptide repeat protein" evidence="1">
    <location>
        <begin position="20"/>
        <end position="233"/>
    </location>
</feature>
<keyword evidence="1" id="KW-0732">Signal</keyword>
<dbReference type="Proteomes" id="UP000198302">
    <property type="component" value="Unassembled WGS sequence"/>
</dbReference>
<comment type="caution">
    <text evidence="2">The sequence shown here is derived from an EMBL/GenBank/DDBJ whole genome shotgun (WGS) entry which is preliminary data.</text>
</comment>
<gene>
    <name evidence="3" type="ORF">B0A73_06265</name>
    <name evidence="2" type="ORF">IW18_11430</name>
</gene>
<name>A0A0D0F367_9FLAO</name>
<evidence type="ECO:0000256" key="1">
    <source>
        <dbReference type="SAM" id="SignalP"/>
    </source>
</evidence>
<dbReference type="STRING" id="37752.IW18_11430"/>
<keyword evidence="5" id="KW-1185">Reference proteome</keyword>
<dbReference type="AlphaFoldDB" id="A0A0D0F367"/>
<dbReference type="EMBL" id="JPRK01000009">
    <property type="protein sequence ID" value="KIO52542.1"/>
    <property type="molecule type" value="Genomic_DNA"/>
</dbReference>
<reference evidence="3 5" key="2">
    <citation type="submission" date="2016-11" db="EMBL/GenBank/DDBJ databases">
        <title>Whole genomes of Flavobacteriaceae.</title>
        <authorList>
            <person name="Stine C."/>
            <person name="Li C."/>
            <person name="Tadesse D."/>
        </authorList>
    </citation>
    <scope>NUCLEOTIDE SEQUENCE [LARGE SCALE GENOMIC DNA]</scope>
    <source>
        <strain evidence="3 5">ATCC 51468</strain>
    </source>
</reference>
<accession>A0A0D0F367</accession>
<sequence length="233" mass="27078">MKHKFYFFLFLIATNFLNAHTCSNETVNCPIDNTKVDFCVTMSMSTFGSLKDFQKKGAIGSFYEESINSCPKCHFSGYIDDFKKTLNDDDKIKLKQFLLQYKNAKMFDSMECKIAGDIKEFQARPNKEISNCYLIGSYLAKDKDKFIDLRKELQIKTKSFLILALEKNEYEDKSSIPNIQYLIAEMDRRTGNFDEAIKYYDLAINDPNKQDWILEVGKAQKDLALKKDDNNKI</sequence>
<dbReference type="OrthoDB" id="9780343at2"/>